<protein>
    <recommendedName>
        <fullName evidence="3 5">NEDD8-activating enzyme E1 regulatory subunit</fullName>
    </recommendedName>
</protein>
<dbReference type="PIRSF" id="PIRSF039099">
    <property type="entry name" value="APP-BP1"/>
    <property type="match status" value="1"/>
</dbReference>
<dbReference type="OrthoDB" id="1708823at2759"/>
<dbReference type="GO" id="GO:0005737">
    <property type="term" value="C:cytoplasm"/>
    <property type="evidence" value="ECO:0007669"/>
    <property type="project" value="TreeGrafter"/>
</dbReference>
<dbReference type="InterPro" id="IPR030667">
    <property type="entry name" value="APP-BP1"/>
</dbReference>
<evidence type="ECO:0000256" key="1">
    <source>
        <dbReference type="ARBA" id="ARBA00005032"/>
    </source>
</evidence>
<evidence type="ECO:0000256" key="5">
    <source>
        <dbReference type="PIRNR" id="PIRNR039099"/>
    </source>
</evidence>
<dbReference type="UniPathway" id="UPA00885"/>
<gene>
    <name evidence="7" type="ORF">NLS_LOCUS3075</name>
</gene>
<name>A0A3P6SXS7_LITSI</name>
<dbReference type="OMA" id="KLITHQY"/>
<dbReference type="SUPFAM" id="SSF69572">
    <property type="entry name" value="Activating enzymes of the ubiquitin-like proteins"/>
    <property type="match status" value="1"/>
</dbReference>
<dbReference type="GO" id="GO:0045116">
    <property type="term" value="P:protein neddylation"/>
    <property type="evidence" value="ECO:0007669"/>
    <property type="project" value="UniProtKB-UniRule"/>
</dbReference>
<comment type="pathway">
    <text evidence="1 5">Protein modification; protein neddylation.</text>
</comment>
<dbReference type="AlphaFoldDB" id="A0A3P6SXS7"/>
<proteinExistence type="inferred from homology"/>
<dbReference type="Gene3D" id="3.40.50.720">
    <property type="entry name" value="NAD(P)-binding Rossmann-like Domain"/>
    <property type="match status" value="2"/>
</dbReference>
<sequence>MQDDARYDRQIRLWGDEGQYCIERASACVLSASALGCEVIKSLVLAGIKSVYIIDSTTICKPDLGNNFFVDDEVDQPRAKVALRLLMELNPSVEGGFDLGDPEDIMTRDVDFLNQFAVIVGCNLNIDVAARINDFLFEKNIPFVHARAYGLVGFVRISVQEHTIIDTHEENVPPDLRLDCPFPELSELVESIDLNSMHYDVHSHVPYLILFLKALSFWREKYGENDFPDNSEKRKTFETIYMSLRMPHPENGSMQEENFIEGRNAIVRSLKKTTIPVGVKELLDHPKAQQPGLARFWLLTAALRRFVTVHEVLPVRGSLPDMISDSESYVILATKFRDKAKQDAKEVMSYLYALLSERGISTDIKFSDCEFFCKKAAFLRVQHGTTIAQEMKSSLEEVFNDIRNADLTPNSVTGVPEISPAVWYILLRAIDRFHSEKSRFPGTNGVPCSIDAYDLKARVVDLITETELEDKNEVLAKIPQIAIDEMCRYGASELHVISSLIGGIAAQEVIKLITHQYVCLDNTFIFDGHTQRAQTYRL</sequence>
<reference evidence="7 8" key="1">
    <citation type="submission" date="2018-08" db="EMBL/GenBank/DDBJ databases">
        <authorList>
            <person name="Laetsch R D."/>
            <person name="Stevens L."/>
            <person name="Kumar S."/>
            <person name="Blaxter L. M."/>
        </authorList>
    </citation>
    <scope>NUCLEOTIDE SEQUENCE [LARGE SCALE GENOMIC DNA]</scope>
</reference>
<evidence type="ECO:0000313" key="7">
    <source>
        <dbReference type="EMBL" id="VDK75809.1"/>
    </source>
</evidence>
<dbReference type="Pfam" id="PF00899">
    <property type="entry name" value="ThiF"/>
    <property type="match status" value="1"/>
</dbReference>
<evidence type="ECO:0000256" key="4">
    <source>
        <dbReference type="ARBA" id="ARBA00022786"/>
    </source>
</evidence>
<evidence type="ECO:0000259" key="6">
    <source>
        <dbReference type="Pfam" id="PF00899"/>
    </source>
</evidence>
<dbReference type="STRING" id="42156.A0A3P6SXS7"/>
<dbReference type="Proteomes" id="UP000277928">
    <property type="component" value="Unassembled WGS sequence"/>
</dbReference>
<evidence type="ECO:0000313" key="8">
    <source>
        <dbReference type="Proteomes" id="UP000277928"/>
    </source>
</evidence>
<dbReference type="InterPro" id="IPR045886">
    <property type="entry name" value="ThiF/MoeB/HesA"/>
</dbReference>
<keyword evidence="8" id="KW-1185">Reference proteome</keyword>
<dbReference type="PANTHER" id="PTHR10953">
    <property type="entry name" value="UBIQUITIN-ACTIVATING ENZYME E1"/>
    <property type="match status" value="1"/>
</dbReference>
<dbReference type="PANTHER" id="PTHR10953:SF29">
    <property type="entry name" value="NEDD8-ACTIVATING ENZYME E1 REGULATORY SUBUNIT"/>
    <property type="match status" value="1"/>
</dbReference>
<evidence type="ECO:0000256" key="2">
    <source>
        <dbReference type="ARBA" id="ARBA00006868"/>
    </source>
</evidence>
<keyword evidence="4 5" id="KW-0833">Ubl conjugation pathway</keyword>
<feature type="domain" description="THIF-type NAD/FAD binding fold" evidence="6">
    <location>
        <begin position="7"/>
        <end position="534"/>
    </location>
</feature>
<organism evidence="7 8">
    <name type="scientific">Litomosoides sigmodontis</name>
    <name type="common">Filarial nematode worm</name>
    <dbReference type="NCBI Taxonomy" id="42156"/>
    <lineage>
        <taxon>Eukaryota</taxon>
        <taxon>Metazoa</taxon>
        <taxon>Ecdysozoa</taxon>
        <taxon>Nematoda</taxon>
        <taxon>Chromadorea</taxon>
        <taxon>Rhabditida</taxon>
        <taxon>Spirurina</taxon>
        <taxon>Spiruromorpha</taxon>
        <taxon>Filarioidea</taxon>
        <taxon>Onchocercidae</taxon>
        <taxon>Litomosoides</taxon>
    </lineage>
</organism>
<accession>A0A3P6SXS7</accession>
<dbReference type="GO" id="GO:0019781">
    <property type="term" value="F:NEDD8 activating enzyme activity"/>
    <property type="evidence" value="ECO:0007669"/>
    <property type="project" value="UniProtKB-UniRule"/>
</dbReference>
<dbReference type="InterPro" id="IPR000594">
    <property type="entry name" value="ThiF_NAD_FAD-bd"/>
</dbReference>
<dbReference type="EMBL" id="UYRX01000157">
    <property type="protein sequence ID" value="VDK75809.1"/>
    <property type="molecule type" value="Genomic_DNA"/>
</dbReference>
<comment type="similarity">
    <text evidence="2 5">Belongs to the ubiquitin-activating E1 family. ULA1 subfamily.</text>
</comment>
<evidence type="ECO:0000256" key="3">
    <source>
        <dbReference type="ARBA" id="ARBA00015407"/>
    </source>
</evidence>
<dbReference type="InterPro" id="IPR035985">
    <property type="entry name" value="Ubiquitin-activating_enz"/>
</dbReference>